<proteinExistence type="predicted"/>
<dbReference type="InterPro" id="IPR050739">
    <property type="entry name" value="MFP"/>
</dbReference>
<keyword evidence="1" id="KW-0175">Coiled coil</keyword>
<sequence>MKRNFLDIIFENNQEADKFSSFGEIYQVNRKSRVKAYLLGILLFACLVLFLPWTQNIRAKGKVTTLRLEDRPQELNTIIPGRVVKWYVKEGDFVKKGDTILQLGEVKVEYFDPTLLKRTQQQISAKNRSIAAYEGKANTADTQIMALESALKFKLQSLDNKIEQQKMKITSDSADLAAAQIAVNAYKRQIQAAKVMLDSGAISLIEFEKRSVNYQDGVAKVTSVSNKLNQSKQELLNLKIEKNGVRQEYNDKFAKALGDRLASESSVASAEAEVFKLENTLSNYDARQQLYFIVAPQSGQITKAKKAGIGEMLKEGDMVVEVVPTTQNLAVEMFVNPMDLPLINKNQKVRFVFDGFPAIVFSGWPSSSYGTYSGVISAVETSISPNGLFRVMVKEDPEDRKWPEVLKLGGGASGIALLKDVPVWYELWRNINGFPPEYYKLGNDGYEEKKAKK</sequence>
<evidence type="ECO:0000313" key="4">
    <source>
        <dbReference type="Proteomes" id="UP001595616"/>
    </source>
</evidence>
<dbReference type="SUPFAM" id="SSF51230">
    <property type="entry name" value="Single hybrid motif"/>
    <property type="match status" value="1"/>
</dbReference>
<reference evidence="4" key="1">
    <citation type="journal article" date="2019" name="Int. J. Syst. Evol. Microbiol.">
        <title>The Global Catalogue of Microorganisms (GCM) 10K type strain sequencing project: providing services to taxonomists for standard genome sequencing and annotation.</title>
        <authorList>
            <consortium name="The Broad Institute Genomics Platform"/>
            <consortium name="The Broad Institute Genome Sequencing Center for Infectious Disease"/>
            <person name="Wu L."/>
            <person name="Ma J."/>
        </authorList>
    </citation>
    <scope>NUCLEOTIDE SEQUENCE [LARGE SCALE GENOMIC DNA]</scope>
    <source>
        <strain evidence="4">CECT 7956</strain>
    </source>
</reference>
<keyword evidence="4" id="KW-1185">Reference proteome</keyword>
<accession>A0ABV7Z125</accession>
<evidence type="ECO:0000313" key="3">
    <source>
        <dbReference type="EMBL" id="MFC3812925.1"/>
    </source>
</evidence>
<dbReference type="PRINTS" id="PR01490">
    <property type="entry name" value="RTXTOXIND"/>
</dbReference>
<evidence type="ECO:0000256" key="1">
    <source>
        <dbReference type="SAM" id="Coils"/>
    </source>
</evidence>
<dbReference type="RefSeq" id="WP_379839831.1">
    <property type="nucleotide sequence ID" value="NZ_JBHRYQ010000001.1"/>
</dbReference>
<dbReference type="PANTHER" id="PTHR30386">
    <property type="entry name" value="MEMBRANE FUSION SUBUNIT OF EMRAB-TOLC MULTIDRUG EFFLUX PUMP"/>
    <property type="match status" value="1"/>
</dbReference>
<comment type="caution">
    <text evidence="3">The sequence shown here is derived from an EMBL/GenBank/DDBJ whole genome shotgun (WGS) entry which is preliminary data.</text>
</comment>
<gene>
    <name evidence="3" type="ORF">ACFOOI_19840</name>
</gene>
<dbReference type="Gene3D" id="2.40.50.100">
    <property type="match status" value="1"/>
</dbReference>
<name>A0ABV7Z125_9BACT</name>
<dbReference type="PANTHER" id="PTHR30386:SF27">
    <property type="entry name" value="MEMBRANE FUSION PROTEIN (MFP) FAMILY PROTEIN"/>
    <property type="match status" value="1"/>
</dbReference>
<dbReference type="InterPro" id="IPR011053">
    <property type="entry name" value="Single_hybrid_motif"/>
</dbReference>
<keyword evidence="2" id="KW-0812">Transmembrane</keyword>
<dbReference type="Proteomes" id="UP001595616">
    <property type="component" value="Unassembled WGS sequence"/>
</dbReference>
<keyword evidence="2" id="KW-1133">Transmembrane helix</keyword>
<evidence type="ECO:0000256" key="2">
    <source>
        <dbReference type="SAM" id="Phobius"/>
    </source>
</evidence>
<dbReference type="EMBL" id="JBHRYQ010000001">
    <property type="protein sequence ID" value="MFC3812925.1"/>
    <property type="molecule type" value="Genomic_DNA"/>
</dbReference>
<keyword evidence="2" id="KW-0472">Membrane</keyword>
<feature type="coiled-coil region" evidence="1">
    <location>
        <begin position="221"/>
        <end position="287"/>
    </location>
</feature>
<feature type="transmembrane region" description="Helical" evidence="2">
    <location>
        <begin position="36"/>
        <end position="53"/>
    </location>
</feature>
<protein>
    <submittedName>
        <fullName evidence="3">HlyD family secretion protein</fullName>
    </submittedName>
</protein>
<organism evidence="3 4">
    <name type="scientific">Lacihabitans lacunae</name>
    <dbReference type="NCBI Taxonomy" id="1028214"/>
    <lineage>
        <taxon>Bacteria</taxon>
        <taxon>Pseudomonadati</taxon>
        <taxon>Bacteroidota</taxon>
        <taxon>Cytophagia</taxon>
        <taxon>Cytophagales</taxon>
        <taxon>Leadbetterellaceae</taxon>
        <taxon>Lacihabitans</taxon>
    </lineage>
</organism>